<dbReference type="Gene3D" id="3.40.50.1820">
    <property type="entry name" value="alpha/beta hydrolase"/>
    <property type="match status" value="1"/>
</dbReference>
<keyword evidence="2" id="KW-0645">Protease</keyword>
<dbReference type="SUPFAM" id="SSF53474">
    <property type="entry name" value="alpha/beta-Hydrolases"/>
    <property type="match status" value="1"/>
</dbReference>
<accession>A0A6A5TWQ5</accession>
<comment type="similarity">
    <text evidence="1">Belongs to the peptidase S28 family.</text>
</comment>
<gene>
    <name evidence="7" type="ORF">CC80DRAFT_536505</name>
</gene>
<feature type="chain" id="PRO_5025450138" evidence="6">
    <location>
        <begin position="25"/>
        <end position="559"/>
    </location>
</feature>
<evidence type="ECO:0000256" key="6">
    <source>
        <dbReference type="SAM" id="SignalP"/>
    </source>
</evidence>
<dbReference type="Pfam" id="PF05577">
    <property type="entry name" value="Peptidase_S28"/>
    <property type="match status" value="1"/>
</dbReference>
<dbReference type="OrthoDB" id="1735038at2759"/>
<dbReference type="GO" id="GO:0006508">
    <property type="term" value="P:proteolysis"/>
    <property type="evidence" value="ECO:0007669"/>
    <property type="project" value="UniProtKB-KW"/>
</dbReference>
<dbReference type="GO" id="GO:0008239">
    <property type="term" value="F:dipeptidyl-peptidase activity"/>
    <property type="evidence" value="ECO:0007669"/>
    <property type="project" value="TreeGrafter"/>
</dbReference>
<evidence type="ECO:0000256" key="2">
    <source>
        <dbReference type="ARBA" id="ARBA00022670"/>
    </source>
</evidence>
<proteinExistence type="inferred from homology"/>
<keyword evidence="8" id="KW-1185">Reference proteome</keyword>
<keyword evidence="4" id="KW-0378">Hydrolase</keyword>
<protein>
    <submittedName>
        <fullName evidence="7">Peptidase S28</fullName>
    </submittedName>
</protein>
<evidence type="ECO:0000256" key="3">
    <source>
        <dbReference type="ARBA" id="ARBA00022729"/>
    </source>
</evidence>
<keyword evidence="3 6" id="KW-0732">Signal</keyword>
<dbReference type="InterPro" id="IPR029058">
    <property type="entry name" value="AB_hydrolase_fold"/>
</dbReference>
<evidence type="ECO:0000256" key="5">
    <source>
        <dbReference type="ARBA" id="ARBA00023180"/>
    </source>
</evidence>
<evidence type="ECO:0000313" key="7">
    <source>
        <dbReference type="EMBL" id="KAF1955126.1"/>
    </source>
</evidence>
<name>A0A6A5TWQ5_9PLEO</name>
<dbReference type="GO" id="GO:0070008">
    <property type="term" value="F:serine-type exopeptidase activity"/>
    <property type="evidence" value="ECO:0007669"/>
    <property type="project" value="InterPro"/>
</dbReference>
<dbReference type="EMBL" id="ML976996">
    <property type="protein sequence ID" value="KAF1955126.1"/>
    <property type="molecule type" value="Genomic_DNA"/>
</dbReference>
<organism evidence="7 8">
    <name type="scientific">Byssothecium circinans</name>
    <dbReference type="NCBI Taxonomy" id="147558"/>
    <lineage>
        <taxon>Eukaryota</taxon>
        <taxon>Fungi</taxon>
        <taxon>Dikarya</taxon>
        <taxon>Ascomycota</taxon>
        <taxon>Pezizomycotina</taxon>
        <taxon>Dothideomycetes</taxon>
        <taxon>Pleosporomycetidae</taxon>
        <taxon>Pleosporales</taxon>
        <taxon>Massarineae</taxon>
        <taxon>Massarinaceae</taxon>
        <taxon>Byssothecium</taxon>
    </lineage>
</organism>
<dbReference type="Proteomes" id="UP000800035">
    <property type="component" value="Unassembled WGS sequence"/>
</dbReference>
<feature type="signal peptide" evidence="6">
    <location>
        <begin position="1"/>
        <end position="24"/>
    </location>
</feature>
<evidence type="ECO:0000313" key="8">
    <source>
        <dbReference type="Proteomes" id="UP000800035"/>
    </source>
</evidence>
<evidence type="ECO:0000256" key="1">
    <source>
        <dbReference type="ARBA" id="ARBA00011079"/>
    </source>
</evidence>
<dbReference type="InterPro" id="IPR008758">
    <property type="entry name" value="Peptidase_S28"/>
</dbReference>
<sequence length="559" mass="61647">MRSPTLSTASILALLNLFLPAIHAFHIRNLDLLAQLGLNPADIPINSISSTSSLLSQLPGPPPPDLIDAEYVELPIDHFSPNDSYSSPGTFHNRFWVQDDTYLPGGPVFLFDIGEADAGPYANGYLTNKYSYLRQLMEEFSGVGIVWEHRYYGNSTPGGFVDINTPAENFRWLTTQQSLADIVAFAKIFKRINVTEALTPDQTPWIFIGGSYPGMRAAFMRAMYPETIYASFASSAPVQAVVDMSVYFEPVVRGMRKYGYGNCVEDIHADILHIDRLLEDPKTTAAVKIQFLGPGAENNTNGAFAEALTAIFYDWQGAGMESSLKSVCEHISTDPETGKRAPEGGWAGSKGVEWTVERFASWSGWVAVVKGVMNGATCKGRGNGTDTGNEGKGVNCDLGFFQSTNLGPNQIVSKFNSLKHQQHICHRQFPDASRDLLPAWPRVDRTNQVFGGWDIRPSNTYWSGGEFDPWRTLSPLTAEPGVPRPRPFTQAPKCGVDQDKGDVFGYVLSDAQHAYDFRLNEVGEGEKSRQFFRTALGKWLECFRAGGGMRGRGTVFELT</sequence>
<dbReference type="PANTHER" id="PTHR11010">
    <property type="entry name" value="PROTEASE S28 PRO-X CARBOXYPEPTIDASE-RELATED"/>
    <property type="match status" value="1"/>
</dbReference>
<evidence type="ECO:0000256" key="4">
    <source>
        <dbReference type="ARBA" id="ARBA00022801"/>
    </source>
</evidence>
<dbReference type="PANTHER" id="PTHR11010:SF109">
    <property type="entry name" value="PEPTIDASE, FAMILY S28, PUTATIVE (AFU_ORTHOLOGUE AFUA_4G03790)-RELATED"/>
    <property type="match status" value="1"/>
</dbReference>
<reference evidence="7" key="1">
    <citation type="journal article" date="2020" name="Stud. Mycol.">
        <title>101 Dothideomycetes genomes: a test case for predicting lifestyles and emergence of pathogens.</title>
        <authorList>
            <person name="Haridas S."/>
            <person name="Albert R."/>
            <person name="Binder M."/>
            <person name="Bloem J."/>
            <person name="Labutti K."/>
            <person name="Salamov A."/>
            <person name="Andreopoulos B."/>
            <person name="Baker S."/>
            <person name="Barry K."/>
            <person name="Bills G."/>
            <person name="Bluhm B."/>
            <person name="Cannon C."/>
            <person name="Castanera R."/>
            <person name="Culley D."/>
            <person name="Daum C."/>
            <person name="Ezra D."/>
            <person name="Gonzalez J."/>
            <person name="Henrissat B."/>
            <person name="Kuo A."/>
            <person name="Liang C."/>
            <person name="Lipzen A."/>
            <person name="Lutzoni F."/>
            <person name="Magnuson J."/>
            <person name="Mondo S."/>
            <person name="Nolan M."/>
            <person name="Ohm R."/>
            <person name="Pangilinan J."/>
            <person name="Park H.-J."/>
            <person name="Ramirez L."/>
            <person name="Alfaro M."/>
            <person name="Sun H."/>
            <person name="Tritt A."/>
            <person name="Yoshinaga Y."/>
            <person name="Zwiers L.-H."/>
            <person name="Turgeon B."/>
            <person name="Goodwin S."/>
            <person name="Spatafora J."/>
            <person name="Crous P."/>
            <person name="Grigoriev I."/>
        </authorList>
    </citation>
    <scope>NUCLEOTIDE SEQUENCE</scope>
    <source>
        <strain evidence="7">CBS 675.92</strain>
    </source>
</reference>
<keyword evidence="5" id="KW-0325">Glycoprotein</keyword>
<dbReference type="AlphaFoldDB" id="A0A6A5TWQ5"/>